<keyword evidence="9 15" id="KW-0479">Metal-binding</keyword>
<dbReference type="GO" id="GO:0006166">
    <property type="term" value="P:purine ribonucleoside salvage"/>
    <property type="evidence" value="ECO:0007669"/>
    <property type="project" value="UniProtKB-KW"/>
</dbReference>
<evidence type="ECO:0000256" key="11">
    <source>
        <dbReference type="ARBA" id="ARBA00022741"/>
    </source>
</evidence>
<evidence type="ECO:0000256" key="12">
    <source>
        <dbReference type="ARBA" id="ARBA00022842"/>
    </source>
</evidence>
<dbReference type="Pfam" id="PF00156">
    <property type="entry name" value="Pribosyltran"/>
    <property type="match status" value="1"/>
</dbReference>
<evidence type="ECO:0000256" key="14">
    <source>
        <dbReference type="ARBA" id="ARBA00049402"/>
    </source>
</evidence>
<reference evidence="17 18" key="1">
    <citation type="submission" date="2019-02" db="EMBL/GenBank/DDBJ databases">
        <title>Deep-cultivation of Planctomycetes and their phenomic and genomic characterization uncovers novel biology.</title>
        <authorList>
            <person name="Wiegand S."/>
            <person name="Jogler M."/>
            <person name="Boedeker C."/>
            <person name="Pinto D."/>
            <person name="Vollmers J."/>
            <person name="Rivas-Marin E."/>
            <person name="Kohn T."/>
            <person name="Peeters S.H."/>
            <person name="Heuer A."/>
            <person name="Rast P."/>
            <person name="Oberbeckmann S."/>
            <person name="Bunk B."/>
            <person name="Jeske O."/>
            <person name="Meyerdierks A."/>
            <person name="Storesund J.E."/>
            <person name="Kallscheuer N."/>
            <person name="Luecker S."/>
            <person name="Lage O.M."/>
            <person name="Pohl T."/>
            <person name="Merkel B.J."/>
            <person name="Hornburger P."/>
            <person name="Mueller R.-W."/>
            <person name="Bruemmer F."/>
            <person name="Labrenz M."/>
            <person name="Spormann A.M."/>
            <person name="Op den Camp H."/>
            <person name="Overmann J."/>
            <person name="Amann R."/>
            <person name="Jetten M.S.M."/>
            <person name="Mascher T."/>
            <person name="Medema M.H."/>
            <person name="Devos D.P."/>
            <person name="Kaster A.-K."/>
            <person name="Ovreas L."/>
            <person name="Rohde M."/>
            <person name="Galperin M.Y."/>
            <person name="Jogler C."/>
        </authorList>
    </citation>
    <scope>NUCLEOTIDE SEQUENCE [LARGE SCALE GENOMIC DNA]</scope>
    <source>
        <strain evidence="17 18">Pla163</strain>
    </source>
</reference>
<evidence type="ECO:0000256" key="7">
    <source>
        <dbReference type="ARBA" id="ARBA00022676"/>
    </source>
</evidence>
<keyword evidence="18" id="KW-1185">Reference proteome</keyword>
<keyword evidence="11 15" id="KW-0547">Nucleotide-binding</keyword>
<proteinExistence type="inferred from homology"/>
<dbReference type="SUPFAM" id="SSF53271">
    <property type="entry name" value="PRTase-like"/>
    <property type="match status" value="1"/>
</dbReference>
<evidence type="ECO:0000256" key="4">
    <source>
        <dbReference type="ARBA" id="ARBA00008391"/>
    </source>
</evidence>
<dbReference type="GO" id="GO:0046100">
    <property type="term" value="P:hypoxanthine metabolic process"/>
    <property type="evidence" value="ECO:0007669"/>
    <property type="project" value="TreeGrafter"/>
</dbReference>
<keyword evidence="7 15" id="KW-0328">Glycosyltransferase</keyword>
<evidence type="ECO:0000256" key="9">
    <source>
        <dbReference type="ARBA" id="ARBA00022723"/>
    </source>
</evidence>
<dbReference type="Proteomes" id="UP000319342">
    <property type="component" value="Chromosome"/>
</dbReference>
<evidence type="ECO:0000256" key="15">
    <source>
        <dbReference type="RuleBase" id="RU364099"/>
    </source>
</evidence>
<dbReference type="UniPathway" id="UPA00591">
    <property type="reaction ID" value="UER00648"/>
</dbReference>
<evidence type="ECO:0000313" key="17">
    <source>
        <dbReference type="EMBL" id="QDU85532.1"/>
    </source>
</evidence>
<evidence type="ECO:0000256" key="8">
    <source>
        <dbReference type="ARBA" id="ARBA00022679"/>
    </source>
</evidence>
<keyword evidence="8 15" id="KW-0808">Transferase</keyword>
<dbReference type="InterPro" id="IPR000836">
    <property type="entry name" value="PRTase_dom"/>
</dbReference>
<evidence type="ECO:0000256" key="2">
    <source>
        <dbReference type="ARBA" id="ARBA00004496"/>
    </source>
</evidence>
<sequence>MHPDIDRVLHTETEIQARIATVAKEISARFGSEPLTVIGVLNGAVVFVADLIRHIDAPLELAFVSASSYRDGTTSGRLELDFLPAPGAIEGRRILLVDDILDTGRTMASLRTELLERGAREVHGCVLLDKPSRRVVDIDVDFVGFSIEDAFVVGYGLDYAGLYRNLPYIGVLRAELASTTSA</sequence>
<dbReference type="RefSeq" id="WP_145189056.1">
    <property type="nucleotide sequence ID" value="NZ_CP036290.1"/>
</dbReference>
<evidence type="ECO:0000313" key="18">
    <source>
        <dbReference type="Proteomes" id="UP000319342"/>
    </source>
</evidence>
<evidence type="ECO:0000256" key="6">
    <source>
        <dbReference type="ARBA" id="ARBA00022490"/>
    </source>
</evidence>
<comment type="cofactor">
    <cofactor evidence="1 15">
        <name>Mg(2+)</name>
        <dbReference type="ChEBI" id="CHEBI:18420"/>
    </cofactor>
</comment>
<dbReference type="PANTHER" id="PTHR43340">
    <property type="entry name" value="HYPOXANTHINE-GUANINE PHOSPHORIBOSYLTRANSFERASE"/>
    <property type="match status" value="1"/>
</dbReference>
<evidence type="ECO:0000256" key="5">
    <source>
        <dbReference type="ARBA" id="ARBA00011895"/>
    </source>
</evidence>
<dbReference type="PANTHER" id="PTHR43340:SF1">
    <property type="entry name" value="HYPOXANTHINE PHOSPHORIBOSYLTRANSFERASE"/>
    <property type="match status" value="1"/>
</dbReference>
<dbReference type="CDD" id="cd06223">
    <property type="entry name" value="PRTases_typeI"/>
    <property type="match status" value="1"/>
</dbReference>
<dbReference type="OrthoDB" id="9802824at2"/>
<evidence type="ECO:0000256" key="1">
    <source>
        <dbReference type="ARBA" id="ARBA00001946"/>
    </source>
</evidence>
<organism evidence="17 18">
    <name type="scientific">Rohdeia mirabilis</name>
    <dbReference type="NCBI Taxonomy" id="2528008"/>
    <lineage>
        <taxon>Bacteria</taxon>
        <taxon>Pseudomonadati</taxon>
        <taxon>Planctomycetota</taxon>
        <taxon>Planctomycetia</taxon>
        <taxon>Planctomycetia incertae sedis</taxon>
        <taxon>Rohdeia</taxon>
    </lineage>
</organism>
<dbReference type="GO" id="GO:0032263">
    <property type="term" value="P:GMP salvage"/>
    <property type="evidence" value="ECO:0007669"/>
    <property type="project" value="TreeGrafter"/>
</dbReference>
<dbReference type="InterPro" id="IPR005904">
    <property type="entry name" value="Hxn_phspho_trans"/>
</dbReference>
<dbReference type="InterPro" id="IPR029057">
    <property type="entry name" value="PRTase-like"/>
</dbReference>
<evidence type="ECO:0000256" key="10">
    <source>
        <dbReference type="ARBA" id="ARBA00022726"/>
    </source>
</evidence>
<comment type="pathway">
    <text evidence="3 15">Purine metabolism; IMP biosynthesis via salvage pathway; IMP from hypoxanthine: step 1/1.</text>
</comment>
<dbReference type="InterPro" id="IPR050408">
    <property type="entry name" value="HGPRT"/>
</dbReference>
<keyword evidence="6 15" id="KW-0963">Cytoplasm</keyword>
<protein>
    <recommendedName>
        <fullName evidence="5 15">Hypoxanthine phosphoribosyltransferase</fullName>
        <ecNumber evidence="5 15">2.4.2.8</ecNumber>
    </recommendedName>
</protein>
<keyword evidence="12 15" id="KW-0460">Magnesium</keyword>
<comment type="subcellular location">
    <subcellularLocation>
        <location evidence="2 15">Cytoplasm</location>
    </subcellularLocation>
</comment>
<dbReference type="GO" id="GO:0006178">
    <property type="term" value="P:guanine salvage"/>
    <property type="evidence" value="ECO:0007669"/>
    <property type="project" value="TreeGrafter"/>
</dbReference>
<dbReference type="GO" id="GO:0000287">
    <property type="term" value="F:magnesium ion binding"/>
    <property type="evidence" value="ECO:0007669"/>
    <property type="project" value="TreeGrafter"/>
</dbReference>
<accession>A0A518D224</accession>
<gene>
    <name evidence="17" type="primary">hpt</name>
    <name evidence="17" type="ORF">Pla163_26640</name>
</gene>
<comment type="similarity">
    <text evidence="4 15">Belongs to the purine/pyrimidine phosphoribosyltransferase family.</text>
</comment>
<dbReference type="AlphaFoldDB" id="A0A518D224"/>
<evidence type="ECO:0000256" key="3">
    <source>
        <dbReference type="ARBA" id="ARBA00004669"/>
    </source>
</evidence>
<dbReference type="GO" id="GO:0005829">
    <property type="term" value="C:cytosol"/>
    <property type="evidence" value="ECO:0007669"/>
    <property type="project" value="TreeGrafter"/>
</dbReference>
<dbReference type="GO" id="GO:0032264">
    <property type="term" value="P:IMP salvage"/>
    <property type="evidence" value="ECO:0007669"/>
    <property type="project" value="UniProtKB-UniPathway"/>
</dbReference>
<keyword evidence="10 15" id="KW-0660">Purine salvage</keyword>
<feature type="domain" description="Phosphoribosyltransferase" evidence="16">
    <location>
        <begin position="14"/>
        <end position="159"/>
    </location>
</feature>
<evidence type="ECO:0000256" key="13">
    <source>
        <dbReference type="ARBA" id="ARBA00048811"/>
    </source>
</evidence>
<evidence type="ECO:0000259" key="16">
    <source>
        <dbReference type="Pfam" id="PF00156"/>
    </source>
</evidence>
<dbReference type="GO" id="GO:0052657">
    <property type="term" value="F:guanine phosphoribosyltransferase activity"/>
    <property type="evidence" value="ECO:0007669"/>
    <property type="project" value="RHEA"/>
</dbReference>
<comment type="catalytic activity">
    <reaction evidence="13">
        <text>GMP + diphosphate = guanine + 5-phospho-alpha-D-ribose 1-diphosphate</text>
        <dbReference type="Rhea" id="RHEA:25424"/>
        <dbReference type="ChEBI" id="CHEBI:16235"/>
        <dbReference type="ChEBI" id="CHEBI:33019"/>
        <dbReference type="ChEBI" id="CHEBI:58017"/>
        <dbReference type="ChEBI" id="CHEBI:58115"/>
        <dbReference type="EC" id="2.4.2.8"/>
    </reaction>
    <physiologicalReaction direction="right-to-left" evidence="13">
        <dbReference type="Rhea" id="RHEA:25426"/>
    </physiologicalReaction>
</comment>
<dbReference type="GO" id="GO:0000166">
    <property type="term" value="F:nucleotide binding"/>
    <property type="evidence" value="ECO:0007669"/>
    <property type="project" value="UniProtKB-KW"/>
</dbReference>
<name>A0A518D224_9BACT</name>
<dbReference type="Gene3D" id="3.40.50.2020">
    <property type="match status" value="1"/>
</dbReference>
<dbReference type="EMBL" id="CP036290">
    <property type="protein sequence ID" value="QDU85532.1"/>
    <property type="molecule type" value="Genomic_DNA"/>
</dbReference>
<dbReference type="EC" id="2.4.2.8" evidence="5 15"/>
<dbReference type="GO" id="GO:0004422">
    <property type="term" value="F:hypoxanthine phosphoribosyltransferase activity"/>
    <property type="evidence" value="ECO:0007669"/>
    <property type="project" value="InterPro"/>
</dbReference>
<comment type="catalytic activity">
    <reaction evidence="14">
        <text>IMP + diphosphate = hypoxanthine + 5-phospho-alpha-D-ribose 1-diphosphate</text>
        <dbReference type="Rhea" id="RHEA:17973"/>
        <dbReference type="ChEBI" id="CHEBI:17368"/>
        <dbReference type="ChEBI" id="CHEBI:33019"/>
        <dbReference type="ChEBI" id="CHEBI:58017"/>
        <dbReference type="ChEBI" id="CHEBI:58053"/>
        <dbReference type="EC" id="2.4.2.8"/>
    </reaction>
    <physiologicalReaction direction="right-to-left" evidence="14">
        <dbReference type="Rhea" id="RHEA:17975"/>
    </physiologicalReaction>
</comment>
<dbReference type="NCBIfam" id="TIGR01203">
    <property type="entry name" value="HGPRTase"/>
    <property type="match status" value="1"/>
</dbReference>